<dbReference type="FunCoup" id="K7VMA3">
    <property type="interactions" value="1112"/>
</dbReference>
<dbReference type="HOGENOM" id="CLU_049279_2_0_1"/>
<gene>
    <name evidence="3" type="ORF">ZEAMMB73_Zm00001d047573</name>
</gene>
<dbReference type="PaxDb" id="4577-GRMZM2G317262_P01"/>
<dbReference type="EMBL" id="CM000785">
    <property type="protein sequence ID" value="AQL07028.1"/>
    <property type="molecule type" value="Genomic_DNA"/>
</dbReference>
<dbReference type="eggNOG" id="ENOG502QTRT">
    <property type="taxonomic scope" value="Eukaryota"/>
</dbReference>
<dbReference type="InterPro" id="IPR036047">
    <property type="entry name" value="F-box-like_dom_sf"/>
</dbReference>
<name>K7VMA3_MAIZE</name>
<accession>K7VMA3</accession>
<protein>
    <submittedName>
        <fullName evidence="3">F-box protein</fullName>
    </submittedName>
</protein>
<dbReference type="PANTHER" id="PTHR31215">
    <property type="entry name" value="OS05G0510400 PROTEIN-RELATED"/>
    <property type="match status" value="1"/>
</dbReference>
<dbReference type="CDD" id="cd09917">
    <property type="entry name" value="F-box_SF"/>
    <property type="match status" value="1"/>
</dbReference>
<proteinExistence type="predicted"/>
<evidence type="ECO:0000259" key="2">
    <source>
        <dbReference type="Pfam" id="PF12937"/>
    </source>
</evidence>
<dbReference type="AlphaFoldDB" id="K7VMA3"/>
<dbReference type="InterPro" id="IPR044809">
    <property type="entry name" value="AUF1-like"/>
</dbReference>
<dbReference type="InterPro" id="IPR001810">
    <property type="entry name" value="F-box_dom"/>
</dbReference>
<feature type="domain" description="F-box" evidence="2">
    <location>
        <begin position="80"/>
        <end position="114"/>
    </location>
</feature>
<dbReference type="InParanoid" id="K7VMA3"/>
<dbReference type="Pfam" id="PF12937">
    <property type="entry name" value="F-box-like"/>
    <property type="match status" value="1"/>
</dbReference>
<sequence>MDFNKRSVSVSSVVAFISASATPSLATTILFLPQLLPSLPHLRAVSCGKDPSHRQDRMQSKHRVFAEDLLLAAEGEDHFDRVPDSLVLLIFNKVADARSLGRCSAVSRRFNALVPLVDDACLRIDRVIPAGDGDGDALLGLAGAPRPRAVLSHLLKAVLLAVLKPFAHCDAKSAAAAHKHAQAQAQQQHHSPAQVLKNFSSIRNLRMELPVSDVGTDDGVVLRWKAVFGSTLQSCVILGGTKVDRAAAGPRAPTGADADAEDAGDGGGGGGSIPESFYTNGGLKLRVVWTISSLIAAATRHYLLREIVKEHPTLEQVALTDANGQGTLSMGREQLKEFRDKPLAAAAAAANRTQVPACNMKLRYAPLLELSDGTRIHGATLVVIRPVGEATAGTGGGGGRKGLDEFAANAFDGPLREAVAALSKRRTYLLEMNGF</sequence>
<feature type="region of interest" description="Disordered" evidence="1">
    <location>
        <begin position="247"/>
        <end position="273"/>
    </location>
</feature>
<evidence type="ECO:0000256" key="1">
    <source>
        <dbReference type="SAM" id="MobiDB-lite"/>
    </source>
</evidence>
<feature type="compositionally biased region" description="Low complexity" evidence="1">
    <location>
        <begin position="247"/>
        <end position="257"/>
    </location>
</feature>
<dbReference type="OMA" id="CMERAQL"/>
<dbReference type="SUPFAM" id="SSF81383">
    <property type="entry name" value="F-box domain"/>
    <property type="match status" value="1"/>
</dbReference>
<organism evidence="3">
    <name type="scientific">Zea mays</name>
    <name type="common">Maize</name>
    <dbReference type="NCBI Taxonomy" id="4577"/>
    <lineage>
        <taxon>Eukaryota</taxon>
        <taxon>Viridiplantae</taxon>
        <taxon>Streptophyta</taxon>
        <taxon>Embryophyta</taxon>
        <taxon>Tracheophyta</taxon>
        <taxon>Spermatophyta</taxon>
        <taxon>Magnoliopsida</taxon>
        <taxon>Liliopsida</taxon>
        <taxon>Poales</taxon>
        <taxon>Poaceae</taxon>
        <taxon>PACMAD clade</taxon>
        <taxon>Panicoideae</taxon>
        <taxon>Andropogonodae</taxon>
        <taxon>Andropogoneae</taxon>
        <taxon>Tripsacinae</taxon>
        <taxon>Zea</taxon>
    </lineage>
</organism>
<dbReference type="Gene3D" id="1.20.1280.50">
    <property type="match status" value="1"/>
</dbReference>
<dbReference type="ExpressionAtlas" id="K7VMA3">
    <property type="expression patterns" value="baseline"/>
</dbReference>
<reference evidence="3" key="1">
    <citation type="submission" date="2015-12" db="EMBL/GenBank/DDBJ databases">
        <title>Update maize B73 reference genome by single molecule sequencing technologies.</title>
        <authorList>
            <consortium name="Maize Genome Sequencing Project"/>
            <person name="Ware D."/>
        </authorList>
    </citation>
    <scope>NUCLEOTIDE SEQUENCE</scope>
    <source>
        <tissue evidence="3">Seedling</tissue>
    </source>
</reference>
<evidence type="ECO:0000313" key="3">
    <source>
        <dbReference type="EMBL" id="AQL07028.1"/>
    </source>
</evidence>